<reference evidence="3 4" key="1">
    <citation type="submission" date="2020-08" db="EMBL/GenBank/DDBJ databases">
        <title>Sequencing the genomes of 1000 actinobacteria strains.</title>
        <authorList>
            <person name="Klenk H.-P."/>
        </authorList>
    </citation>
    <scope>NUCLEOTIDE SEQUENCE [LARGE SCALE GENOMIC DNA]</scope>
    <source>
        <strain evidence="3 4">DSM 102030</strain>
    </source>
</reference>
<evidence type="ECO:0000313" key="4">
    <source>
        <dbReference type="Proteomes" id="UP000523007"/>
    </source>
</evidence>
<dbReference type="EMBL" id="JACHJT010000001">
    <property type="protein sequence ID" value="MBB4931851.1"/>
    <property type="molecule type" value="Genomic_DNA"/>
</dbReference>
<accession>A0A7W7RH14</accession>
<dbReference type="InterPro" id="IPR022741">
    <property type="entry name" value="Phage_B103_Gp8"/>
</dbReference>
<organism evidence="3 4">
    <name type="scientific">Lipingzhangella halophila</name>
    <dbReference type="NCBI Taxonomy" id="1783352"/>
    <lineage>
        <taxon>Bacteria</taxon>
        <taxon>Bacillati</taxon>
        <taxon>Actinomycetota</taxon>
        <taxon>Actinomycetes</taxon>
        <taxon>Streptosporangiales</taxon>
        <taxon>Nocardiopsidaceae</taxon>
        <taxon>Lipingzhangella</taxon>
    </lineage>
</organism>
<dbReference type="Pfam" id="PF11133">
    <property type="entry name" value="Phage_head_fibr"/>
    <property type="match status" value="1"/>
</dbReference>
<dbReference type="Proteomes" id="UP000523007">
    <property type="component" value="Unassembled WGS sequence"/>
</dbReference>
<name>A0A7W7RH14_9ACTN</name>
<comment type="subcellular location">
    <subcellularLocation>
        <location evidence="1">Virion</location>
    </subcellularLocation>
</comment>
<keyword evidence="2" id="KW-0945">Host-virus interaction</keyword>
<evidence type="ECO:0008006" key="5">
    <source>
        <dbReference type="Google" id="ProtNLM"/>
    </source>
</evidence>
<dbReference type="Gene3D" id="6.10.140.1630">
    <property type="match status" value="1"/>
</dbReference>
<evidence type="ECO:0000313" key="3">
    <source>
        <dbReference type="EMBL" id="MBB4931851.1"/>
    </source>
</evidence>
<protein>
    <recommendedName>
        <fullName evidence="5">HAMP domain-containing protein</fullName>
    </recommendedName>
</protein>
<comment type="caution">
    <text evidence="3">The sequence shown here is derived from an EMBL/GenBank/DDBJ whole genome shotgun (WGS) entry which is preliminary data.</text>
</comment>
<sequence>MSHVAGDFTGIVRERLAELDEGAMSGEAPTVDDSTATDTAELVSDFNDLLAALRTRGVLASE</sequence>
<keyword evidence="4" id="KW-1185">Reference proteome</keyword>
<dbReference type="AlphaFoldDB" id="A0A7W7RH14"/>
<gene>
    <name evidence="3" type="ORF">F4561_002671</name>
</gene>
<proteinExistence type="predicted"/>
<dbReference type="RefSeq" id="WP_184578683.1">
    <property type="nucleotide sequence ID" value="NZ_JACHJT010000001.1"/>
</dbReference>
<evidence type="ECO:0000256" key="2">
    <source>
        <dbReference type="ARBA" id="ARBA00022581"/>
    </source>
</evidence>
<evidence type="ECO:0000256" key="1">
    <source>
        <dbReference type="ARBA" id="ARBA00004328"/>
    </source>
</evidence>